<accession>A0A9W6PX12</accession>
<dbReference type="PANTHER" id="PTHR37042:SF4">
    <property type="entry name" value="OUTER MEMBRANE PROTEIN RV1973"/>
    <property type="match status" value="1"/>
</dbReference>
<name>A0A9W6PX12_9ACTN</name>
<reference evidence="5" key="1">
    <citation type="submission" date="2023-02" db="EMBL/GenBank/DDBJ databases">
        <title>Actinomadura rubrobrunea NBRC 14622.</title>
        <authorList>
            <person name="Ichikawa N."/>
            <person name="Sato H."/>
            <person name="Tonouchi N."/>
        </authorList>
    </citation>
    <scope>NUCLEOTIDE SEQUENCE</scope>
    <source>
        <strain evidence="5">NBRC 14622</strain>
    </source>
</reference>
<comment type="subcellular location">
    <subcellularLocation>
        <location evidence="1">Membrane</location>
    </subcellularLocation>
</comment>
<keyword evidence="6" id="KW-1185">Reference proteome</keyword>
<feature type="compositionally biased region" description="Basic and acidic residues" evidence="3">
    <location>
        <begin position="10"/>
        <end position="54"/>
    </location>
</feature>
<dbReference type="PANTHER" id="PTHR37042">
    <property type="entry name" value="OUTER MEMBRANE PROTEIN RV1973"/>
    <property type="match status" value="1"/>
</dbReference>
<dbReference type="EMBL" id="BSRZ01000011">
    <property type="protein sequence ID" value="GLW65980.1"/>
    <property type="molecule type" value="Genomic_DNA"/>
</dbReference>
<protein>
    <recommendedName>
        <fullName evidence="7">Mce-associated membrane protein</fullName>
    </recommendedName>
</protein>
<evidence type="ECO:0000256" key="3">
    <source>
        <dbReference type="SAM" id="MobiDB-lite"/>
    </source>
</evidence>
<dbReference type="GO" id="GO:0016020">
    <property type="term" value="C:membrane"/>
    <property type="evidence" value="ECO:0007669"/>
    <property type="project" value="UniProtKB-SubCell"/>
</dbReference>
<evidence type="ECO:0000256" key="4">
    <source>
        <dbReference type="SAM" id="Phobius"/>
    </source>
</evidence>
<keyword evidence="4" id="KW-0812">Transmembrane</keyword>
<organism evidence="5 6">
    <name type="scientific">Actinomadura rubrobrunea</name>
    <dbReference type="NCBI Taxonomy" id="115335"/>
    <lineage>
        <taxon>Bacteria</taxon>
        <taxon>Bacillati</taxon>
        <taxon>Actinomycetota</taxon>
        <taxon>Actinomycetes</taxon>
        <taxon>Streptosporangiales</taxon>
        <taxon>Thermomonosporaceae</taxon>
        <taxon>Actinomadura</taxon>
    </lineage>
</organism>
<dbReference type="AlphaFoldDB" id="A0A9W6PX12"/>
<evidence type="ECO:0000256" key="2">
    <source>
        <dbReference type="ARBA" id="ARBA00023136"/>
    </source>
</evidence>
<evidence type="ECO:0000313" key="6">
    <source>
        <dbReference type="Proteomes" id="UP001165124"/>
    </source>
</evidence>
<feature type="region of interest" description="Disordered" evidence="3">
    <location>
        <begin position="1"/>
        <end position="159"/>
    </location>
</feature>
<feature type="transmembrane region" description="Helical" evidence="4">
    <location>
        <begin position="163"/>
        <end position="193"/>
    </location>
</feature>
<dbReference type="Proteomes" id="UP001165124">
    <property type="component" value="Unassembled WGS sequence"/>
</dbReference>
<comment type="caution">
    <text evidence="5">The sequence shown here is derived from an EMBL/GenBank/DDBJ whole genome shotgun (WGS) entry which is preliminary data.</text>
</comment>
<sequence length="325" mass="34775">MTTLGRRKRDAAAKKAEKARRRAEEAARKAREAAEAAERAAREAAEAEAERAAVEGEDEAAPASADDSTTESRSKSTAEAKDGAEAPAAEKPETADDDDGDGSQEAATDEKTEEPEPTLTKTEDDAADEDGEQRDQDEASDEDEHDEDEEDEPERAPGRLRRLAGAVASAGALGYTLIAVNVALVAGLVWLVVAVHRADGREAAADQVKFAASRAAEDLSSYDFRTIDADLKRAAGQTTGRFKSQFQQLTASVRTSATRQQAVVEGTAVKTAVESVDGDRAIALVYLNQQTAKGSSGQRTPSQFAMRLVMRKVGDRWLVSELHML</sequence>
<keyword evidence="2 4" id="KW-0472">Membrane</keyword>
<feature type="compositionally biased region" description="Acidic residues" evidence="3">
    <location>
        <begin position="138"/>
        <end position="153"/>
    </location>
</feature>
<gene>
    <name evidence="5" type="ORF">Arub01_42240</name>
</gene>
<evidence type="ECO:0000256" key="1">
    <source>
        <dbReference type="ARBA" id="ARBA00004370"/>
    </source>
</evidence>
<feature type="compositionally biased region" description="Basic and acidic residues" evidence="3">
    <location>
        <begin position="70"/>
        <end position="94"/>
    </location>
</feature>
<proteinExistence type="predicted"/>
<keyword evidence="4" id="KW-1133">Transmembrane helix</keyword>
<evidence type="ECO:0008006" key="7">
    <source>
        <dbReference type="Google" id="ProtNLM"/>
    </source>
</evidence>
<evidence type="ECO:0000313" key="5">
    <source>
        <dbReference type="EMBL" id="GLW65980.1"/>
    </source>
</evidence>
<dbReference type="RefSeq" id="WP_067913367.1">
    <property type="nucleotide sequence ID" value="NZ_BSRZ01000011.1"/>
</dbReference>